<name>A0A2S2Q500_9HEMI</name>
<accession>A0A2S2Q500</accession>
<dbReference type="AlphaFoldDB" id="A0A2S2Q500"/>
<evidence type="ECO:0000313" key="2">
    <source>
        <dbReference type="EMBL" id="MBY72670.1"/>
    </source>
</evidence>
<feature type="region of interest" description="Disordered" evidence="1">
    <location>
        <begin position="88"/>
        <end position="125"/>
    </location>
</feature>
<feature type="compositionally biased region" description="Low complexity" evidence="1">
    <location>
        <begin position="109"/>
        <end position="125"/>
    </location>
</feature>
<sequence length="125" mass="14253">MYSNSNRNDHLNSCDEHCAIFVCLRRTGMPSYTHTYIILLPVFVSRFAKNRNAAATTVQLFTRSVVRKHRAHTSIYKRAMLVPYTGFCTKDSHDRRSTRDPPPPRAPVDRITTATRGTATGERRA</sequence>
<evidence type="ECO:0000256" key="1">
    <source>
        <dbReference type="SAM" id="MobiDB-lite"/>
    </source>
</evidence>
<feature type="compositionally biased region" description="Basic and acidic residues" evidence="1">
    <location>
        <begin position="90"/>
        <end position="99"/>
    </location>
</feature>
<organism evidence="2">
    <name type="scientific">Sipha flava</name>
    <name type="common">yellow sugarcane aphid</name>
    <dbReference type="NCBI Taxonomy" id="143950"/>
    <lineage>
        <taxon>Eukaryota</taxon>
        <taxon>Metazoa</taxon>
        <taxon>Ecdysozoa</taxon>
        <taxon>Arthropoda</taxon>
        <taxon>Hexapoda</taxon>
        <taxon>Insecta</taxon>
        <taxon>Pterygota</taxon>
        <taxon>Neoptera</taxon>
        <taxon>Paraneoptera</taxon>
        <taxon>Hemiptera</taxon>
        <taxon>Sternorrhyncha</taxon>
        <taxon>Aphidomorpha</taxon>
        <taxon>Aphidoidea</taxon>
        <taxon>Aphididae</taxon>
        <taxon>Sipha</taxon>
    </lineage>
</organism>
<proteinExistence type="predicted"/>
<gene>
    <name evidence="2" type="ORF">g.112602</name>
</gene>
<reference evidence="2" key="1">
    <citation type="submission" date="2018-04" db="EMBL/GenBank/DDBJ databases">
        <title>Transcriptome assembly of Sipha flava.</title>
        <authorList>
            <person name="Scully E.D."/>
            <person name="Geib S.M."/>
            <person name="Palmer N.A."/>
            <person name="Koch K."/>
            <person name="Bradshaw J."/>
            <person name="Heng-Moss T."/>
            <person name="Sarath G."/>
        </authorList>
    </citation>
    <scope>NUCLEOTIDE SEQUENCE</scope>
</reference>
<dbReference type="EMBL" id="GGMS01003467">
    <property type="protein sequence ID" value="MBY72670.1"/>
    <property type="molecule type" value="Transcribed_RNA"/>
</dbReference>
<protein>
    <submittedName>
        <fullName evidence="2">Uncharacterized protein</fullName>
    </submittedName>
</protein>